<evidence type="ECO:0000256" key="2">
    <source>
        <dbReference type="ARBA" id="ARBA00022475"/>
    </source>
</evidence>
<evidence type="ECO:0000256" key="1">
    <source>
        <dbReference type="ARBA" id="ARBA00004651"/>
    </source>
</evidence>
<dbReference type="Gene3D" id="3.40.50.300">
    <property type="entry name" value="P-loop containing nucleotide triphosphate hydrolases"/>
    <property type="match status" value="1"/>
</dbReference>
<comment type="subcellular location">
    <subcellularLocation>
        <location evidence="1">Cell membrane</location>
        <topology evidence="1">Multi-pass membrane protein</topology>
    </subcellularLocation>
</comment>
<dbReference type="InterPro" id="IPR003439">
    <property type="entry name" value="ABC_transporter-like_ATP-bd"/>
</dbReference>
<dbReference type="RefSeq" id="WP_130459945.1">
    <property type="nucleotide sequence ID" value="NZ_SHKM01000003.1"/>
</dbReference>
<dbReference type="InterPro" id="IPR027417">
    <property type="entry name" value="P-loop_NTPase"/>
</dbReference>
<keyword evidence="11" id="KW-0645">Protease</keyword>
<dbReference type="InterPro" id="IPR036640">
    <property type="entry name" value="ABC1_TM_sf"/>
</dbReference>
<comment type="caution">
    <text evidence="11">The sequence shown here is derived from an EMBL/GenBank/DDBJ whole genome shotgun (WGS) entry which is preliminary data.</text>
</comment>
<dbReference type="InterPro" id="IPR010128">
    <property type="entry name" value="ATPase_T1SS_PrtD-like"/>
</dbReference>
<organism evidence="11 12">
    <name type="scientific">Azospira oryzae</name>
    <dbReference type="NCBI Taxonomy" id="146939"/>
    <lineage>
        <taxon>Bacteria</taxon>
        <taxon>Pseudomonadati</taxon>
        <taxon>Pseudomonadota</taxon>
        <taxon>Betaproteobacteria</taxon>
        <taxon>Rhodocyclales</taxon>
        <taxon>Rhodocyclaceae</taxon>
        <taxon>Azospira</taxon>
    </lineage>
</organism>
<keyword evidence="11" id="KW-0378">Hydrolase</keyword>
<keyword evidence="5 11" id="KW-0067">ATP-binding</keyword>
<dbReference type="InterPro" id="IPR011527">
    <property type="entry name" value="ABC1_TM_dom"/>
</dbReference>
<keyword evidence="4" id="KW-0547">Nucleotide-binding</keyword>
<keyword evidence="7 8" id="KW-0472">Membrane</keyword>
<keyword evidence="12" id="KW-1185">Reference proteome</keyword>
<reference evidence="11 12" key="1">
    <citation type="submission" date="2019-02" db="EMBL/GenBank/DDBJ databases">
        <title>Genomic Encyclopedia of Type Strains, Phase IV (KMG-IV): sequencing the most valuable type-strain genomes for metagenomic binning, comparative biology and taxonomic classification.</title>
        <authorList>
            <person name="Goeker M."/>
        </authorList>
    </citation>
    <scope>NUCLEOTIDE SEQUENCE [LARGE SCALE GENOMIC DNA]</scope>
    <source>
        <strain evidence="11 12">DSM 21223</strain>
    </source>
</reference>
<name>A0ABY0ILK3_9RHOO</name>
<dbReference type="Proteomes" id="UP000292136">
    <property type="component" value="Unassembled WGS sequence"/>
</dbReference>
<feature type="transmembrane region" description="Helical" evidence="8">
    <location>
        <begin position="23"/>
        <end position="45"/>
    </location>
</feature>
<keyword evidence="6 8" id="KW-1133">Transmembrane helix</keyword>
<feature type="domain" description="ABC transmembrane type-1" evidence="10">
    <location>
        <begin position="25"/>
        <end position="300"/>
    </location>
</feature>
<dbReference type="SMART" id="SM00382">
    <property type="entry name" value="AAA"/>
    <property type="match status" value="1"/>
</dbReference>
<dbReference type="PROSITE" id="PS50929">
    <property type="entry name" value="ABC_TM1F"/>
    <property type="match status" value="1"/>
</dbReference>
<feature type="domain" description="ABC transporter" evidence="9">
    <location>
        <begin position="333"/>
        <end position="557"/>
    </location>
</feature>
<evidence type="ECO:0000313" key="12">
    <source>
        <dbReference type="Proteomes" id="UP000292136"/>
    </source>
</evidence>
<dbReference type="Gene3D" id="1.20.1560.10">
    <property type="entry name" value="ABC transporter type 1, transmembrane domain"/>
    <property type="match status" value="1"/>
</dbReference>
<dbReference type="SUPFAM" id="SSF90123">
    <property type="entry name" value="ABC transporter transmembrane region"/>
    <property type="match status" value="1"/>
</dbReference>
<dbReference type="GO" id="GO:0006508">
    <property type="term" value="P:proteolysis"/>
    <property type="evidence" value="ECO:0007669"/>
    <property type="project" value="UniProtKB-KW"/>
</dbReference>
<evidence type="ECO:0000256" key="7">
    <source>
        <dbReference type="ARBA" id="ARBA00023136"/>
    </source>
</evidence>
<dbReference type="Pfam" id="PF00664">
    <property type="entry name" value="ABC_membrane"/>
    <property type="match status" value="1"/>
</dbReference>
<dbReference type="PROSITE" id="PS00211">
    <property type="entry name" value="ABC_TRANSPORTER_1"/>
    <property type="match status" value="1"/>
</dbReference>
<evidence type="ECO:0000256" key="8">
    <source>
        <dbReference type="SAM" id="Phobius"/>
    </source>
</evidence>
<evidence type="ECO:0000256" key="3">
    <source>
        <dbReference type="ARBA" id="ARBA00022692"/>
    </source>
</evidence>
<dbReference type="Pfam" id="PF00005">
    <property type="entry name" value="ABC_tran"/>
    <property type="match status" value="1"/>
</dbReference>
<dbReference type="InterPro" id="IPR039421">
    <property type="entry name" value="Type_1_exporter"/>
</dbReference>
<dbReference type="SUPFAM" id="SSF52540">
    <property type="entry name" value="P-loop containing nucleoside triphosphate hydrolases"/>
    <property type="match status" value="1"/>
</dbReference>
<dbReference type="PROSITE" id="PS50893">
    <property type="entry name" value="ABC_TRANSPORTER_2"/>
    <property type="match status" value="1"/>
</dbReference>
<keyword evidence="3 8" id="KW-0812">Transmembrane</keyword>
<evidence type="ECO:0000256" key="4">
    <source>
        <dbReference type="ARBA" id="ARBA00022741"/>
    </source>
</evidence>
<dbReference type="NCBIfam" id="TIGR01842">
    <property type="entry name" value="type_I_sec_PrtD"/>
    <property type="match status" value="1"/>
</dbReference>
<dbReference type="GO" id="GO:0008233">
    <property type="term" value="F:peptidase activity"/>
    <property type="evidence" value="ECO:0007669"/>
    <property type="project" value="UniProtKB-KW"/>
</dbReference>
<dbReference type="InterPro" id="IPR003593">
    <property type="entry name" value="AAA+_ATPase"/>
</dbReference>
<dbReference type="GO" id="GO:0005524">
    <property type="term" value="F:ATP binding"/>
    <property type="evidence" value="ECO:0007669"/>
    <property type="project" value="UniProtKB-KW"/>
</dbReference>
<proteinExistence type="predicted"/>
<dbReference type="PANTHER" id="PTHR24221:SF654">
    <property type="entry name" value="ATP-BINDING CASSETTE SUB-FAMILY B MEMBER 6"/>
    <property type="match status" value="1"/>
</dbReference>
<evidence type="ECO:0000313" key="11">
    <source>
        <dbReference type="EMBL" id="RZT75574.1"/>
    </source>
</evidence>
<feature type="transmembrane region" description="Helical" evidence="8">
    <location>
        <begin position="57"/>
        <end position="77"/>
    </location>
</feature>
<protein>
    <submittedName>
        <fullName evidence="11">ATP-binding cassette subfamily C exporter for protease/lipase</fullName>
    </submittedName>
</protein>
<gene>
    <name evidence="11" type="ORF">EV678_2758</name>
</gene>
<dbReference type="PANTHER" id="PTHR24221">
    <property type="entry name" value="ATP-BINDING CASSETTE SUB-FAMILY B"/>
    <property type="match status" value="1"/>
</dbReference>
<accession>A0ABY0ILK3</accession>
<feature type="transmembrane region" description="Helical" evidence="8">
    <location>
        <begin position="144"/>
        <end position="169"/>
    </location>
</feature>
<dbReference type="EMBL" id="SHKM01000003">
    <property type="protein sequence ID" value="RZT75574.1"/>
    <property type="molecule type" value="Genomic_DNA"/>
</dbReference>
<evidence type="ECO:0000256" key="5">
    <source>
        <dbReference type="ARBA" id="ARBA00022840"/>
    </source>
</evidence>
<evidence type="ECO:0000259" key="9">
    <source>
        <dbReference type="PROSITE" id="PS50893"/>
    </source>
</evidence>
<evidence type="ECO:0000256" key="6">
    <source>
        <dbReference type="ARBA" id="ARBA00022989"/>
    </source>
</evidence>
<dbReference type="InterPro" id="IPR017871">
    <property type="entry name" value="ABC_transporter-like_CS"/>
</dbReference>
<keyword evidence="2" id="KW-1003">Cell membrane</keyword>
<evidence type="ECO:0000259" key="10">
    <source>
        <dbReference type="PROSITE" id="PS50929"/>
    </source>
</evidence>
<sequence>MKKPEFFSRSVLANALWGFRREFMVVGLFSFVSNLLMVVPTLYMLQVFDRVMISQSELTLISLTIIAFVLLGIMGFAEWVRSWLLVRLSVRLDEYLSTGVFQATFESVLNRTGTHVQSFGDLTGIRQFLTGPAIFAFFDAPWTIVYIGVLFILHPLLGFSAIVFCLLLAGVTWATHYYTHEPLEAALESSGQALGYVQAKSRHCEVVESLGMVENLRRRWREKQQRALGLNHQAQEWSHRLQEISKLVRYSQQSLIIAISSLLVIDGRLTPGAMVAANLLMSRTLAPIDMMVNTWRNFITARVSFLRLEKLLERGGRPSSLDDAVPERAELLVRGLTATASQRAKPILKHLNASFSPGEVVVVVGPSGSGKSTFARCLVGIWPERQGEVLLDGRDVEAWDRHLLGPRIGYLPQEIELFEGSIAENIARFGEVDPEQVVRAAKRAGIHEMVLRHPKGYDTQIGESGHLLSAGQRQRIGLARAMYGDPLLIVLDEPNAHLDDAGEGCLLRAVRELKAEGRLVVMISHRNNATAAADRILKLEGGLLVAEFRRQELAVAS</sequence>